<proteinExistence type="predicted"/>
<protein>
    <submittedName>
        <fullName evidence="1">Uncharacterized protein</fullName>
    </submittedName>
</protein>
<evidence type="ECO:0000313" key="2">
    <source>
        <dbReference type="Proteomes" id="UP000005239"/>
    </source>
</evidence>
<dbReference type="OrthoDB" id="5872878at2759"/>
<name>A0A2A6BN95_PRIPA</name>
<dbReference type="EnsemblMetazoa" id="PPA35758.1">
    <property type="protein sequence ID" value="PPA35758.1"/>
    <property type="gene ID" value="WBGene00274127"/>
</dbReference>
<evidence type="ECO:0000313" key="1">
    <source>
        <dbReference type="EnsemblMetazoa" id="PPA35758.1"/>
    </source>
</evidence>
<gene>
    <name evidence="1" type="primary">WBGene00274127</name>
</gene>
<dbReference type="AlphaFoldDB" id="A0A2A6BN95"/>
<reference evidence="1" key="2">
    <citation type="submission" date="2022-06" db="UniProtKB">
        <authorList>
            <consortium name="EnsemblMetazoa"/>
        </authorList>
    </citation>
    <scope>IDENTIFICATION</scope>
    <source>
        <strain evidence="1">PS312</strain>
    </source>
</reference>
<accession>A0A2A6BN95</accession>
<accession>A0A8R1YQ71</accession>
<organism evidence="1 2">
    <name type="scientific">Pristionchus pacificus</name>
    <name type="common">Parasitic nematode worm</name>
    <dbReference type="NCBI Taxonomy" id="54126"/>
    <lineage>
        <taxon>Eukaryota</taxon>
        <taxon>Metazoa</taxon>
        <taxon>Ecdysozoa</taxon>
        <taxon>Nematoda</taxon>
        <taxon>Chromadorea</taxon>
        <taxon>Rhabditida</taxon>
        <taxon>Rhabditina</taxon>
        <taxon>Diplogasteromorpha</taxon>
        <taxon>Diplogasteroidea</taxon>
        <taxon>Neodiplogasteridae</taxon>
        <taxon>Pristionchus</taxon>
    </lineage>
</organism>
<dbReference type="Proteomes" id="UP000005239">
    <property type="component" value="Unassembled WGS sequence"/>
</dbReference>
<sequence length="120" mass="12996">YLSYHSDCALIPDMRESDKVGVELKGFNVKDVTTYVEYCRLRDSIMEKTSHPDFDEGGHTALNIDAAAIAGAKVMIDNARSTRAFSKQLMATTGVNENDILYNGISNEGSDSGAAKAVSE</sequence>
<keyword evidence="2" id="KW-1185">Reference proteome</keyword>
<reference evidence="2" key="1">
    <citation type="journal article" date="2008" name="Nat. Genet.">
        <title>The Pristionchus pacificus genome provides a unique perspective on nematode lifestyle and parasitism.</title>
        <authorList>
            <person name="Dieterich C."/>
            <person name="Clifton S.W."/>
            <person name="Schuster L.N."/>
            <person name="Chinwalla A."/>
            <person name="Delehaunty K."/>
            <person name="Dinkelacker I."/>
            <person name="Fulton L."/>
            <person name="Fulton R."/>
            <person name="Godfrey J."/>
            <person name="Minx P."/>
            <person name="Mitreva M."/>
            <person name="Roeseler W."/>
            <person name="Tian H."/>
            <person name="Witte H."/>
            <person name="Yang S.P."/>
            <person name="Wilson R.K."/>
            <person name="Sommer R.J."/>
        </authorList>
    </citation>
    <scope>NUCLEOTIDE SEQUENCE [LARGE SCALE GENOMIC DNA]</scope>
    <source>
        <strain evidence="2">PS312</strain>
    </source>
</reference>